<feature type="transmembrane region" description="Helical" evidence="6">
    <location>
        <begin position="12"/>
        <end position="33"/>
    </location>
</feature>
<dbReference type="RefSeq" id="WP_379837499.1">
    <property type="nucleotide sequence ID" value="NZ_JBHRYQ010000001.1"/>
</dbReference>
<reference evidence="9" key="1">
    <citation type="journal article" date="2019" name="Int. J. Syst. Evol. Microbiol.">
        <title>The Global Catalogue of Microorganisms (GCM) 10K type strain sequencing project: providing services to taxonomists for standard genome sequencing and annotation.</title>
        <authorList>
            <consortium name="The Broad Institute Genomics Platform"/>
            <consortium name="The Broad Institute Genome Sequencing Center for Infectious Disease"/>
            <person name="Wu L."/>
            <person name="Ma J."/>
        </authorList>
    </citation>
    <scope>NUCLEOTIDE SEQUENCE [LARGE SCALE GENOMIC DNA]</scope>
    <source>
        <strain evidence="9">CECT 7956</strain>
    </source>
</reference>
<dbReference type="InterPro" id="IPR037185">
    <property type="entry name" value="EmrE-like"/>
</dbReference>
<keyword evidence="3 6" id="KW-0812">Transmembrane</keyword>
<feature type="domain" description="EamA" evidence="7">
    <location>
        <begin position="14"/>
        <end position="142"/>
    </location>
</feature>
<dbReference type="PANTHER" id="PTHR32322">
    <property type="entry name" value="INNER MEMBRANE TRANSPORTER"/>
    <property type="match status" value="1"/>
</dbReference>
<dbReference type="InterPro" id="IPR050638">
    <property type="entry name" value="AA-Vitamin_Transporters"/>
</dbReference>
<dbReference type="Proteomes" id="UP001595616">
    <property type="component" value="Unassembled WGS sequence"/>
</dbReference>
<evidence type="ECO:0000313" key="9">
    <source>
        <dbReference type="Proteomes" id="UP001595616"/>
    </source>
</evidence>
<organism evidence="8 9">
    <name type="scientific">Lacihabitans lacunae</name>
    <dbReference type="NCBI Taxonomy" id="1028214"/>
    <lineage>
        <taxon>Bacteria</taxon>
        <taxon>Pseudomonadati</taxon>
        <taxon>Bacteroidota</taxon>
        <taxon>Cytophagia</taxon>
        <taxon>Cytophagales</taxon>
        <taxon>Leadbetterellaceae</taxon>
        <taxon>Lacihabitans</taxon>
    </lineage>
</organism>
<feature type="transmembrane region" description="Helical" evidence="6">
    <location>
        <begin position="97"/>
        <end position="119"/>
    </location>
</feature>
<feature type="transmembrane region" description="Helical" evidence="6">
    <location>
        <begin position="72"/>
        <end position="91"/>
    </location>
</feature>
<feature type="transmembrane region" description="Helical" evidence="6">
    <location>
        <begin position="221"/>
        <end position="243"/>
    </location>
</feature>
<evidence type="ECO:0000313" key="8">
    <source>
        <dbReference type="EMBL" id="MFC3810943.1"/>
    </source>
</evidence>
<sequence length="303" mass="32888">MNIFRTYKSNLFLNLLLVYIVWGSTYLGVKIGIKELSPMFLTSLRFLGGGVLLFIFTLFVSGLPKFKEAKGSIFIGILLTGFGTTAVSYGIKYIPSGVVALLVALLPIWTFLLDFFFFSKKGPSKLAASGMLLGLCGVLLLFNPFKQGDDAGLTQVFPILVIFLGSIAWGLGSLLTTRITQSKGLTGVSLQMMAGGFVALLASFIFENNHIESLKNIHLETIGALTYLILIGSYVGYTAYIWLINNAPPLLTSSYAYANPVVAMILGYYLADEELSTMSAMAGVLILIGVVFMTLGRKKKGEF</sequence>
<proteinExistence type="inferred from homology"/>
<dbReference type="PANTHER" id="PTHR32322:SF2">
    <property type="entry name" value="EAMA DOMAIN-CONTAINING PROTEIN"/>
    <property type="match status" value="1"/>
</dbReference>
<comment type="caution">
    <text evidence="8">The sequence shown here is derived from an EMBL/GenBank/DDBJ whole genome shotgun (WGS) entry which is preliminary data.</text>
</comment>
<accession>A0ABV7YYC2</accession>
<comment type="subcellular location">
    <subcellularLocation>
        <location evidence="1">Membrane</location>
        <topology evidence="1">Multi-pass membrane protein</topology>
    </subcellularLocation>
</comment>
<evidence type="ECO:0000256" key="2">
    <source>
        <dbReference type="ARBA" id="ARBA00007362"/>
    </source>
</evidence>
<gene>
    <name evidence="8" type="ORF">ACFOOI_09785</name>
</gene>
<feature type="domain" description="EamA" evidence="7">
    <location>
        <begin position="158"/>
        <end position="294"/>
    </location>
</feature>
<protein>
    <submittedName>
        <fullName evidence="8">EamA family transporter</fullName>
    </submittedName>
</protein>
<dbReference type="InterPro" id="IPR000620">
    <property type="entry name" value="EamA_dom"/>
</dbReference>
<evidence type="ECO:0000256" key="4">
    <source>
        <dbReference type="ARBA" id="ARBA00022989"/>
    </source>
</evidence>
<feature type="transmembrane region" description="Helical" evidence="6">
    <location>
        <begin position="188"/>
        <end position="206"/>
    </location>
</feature>
<name>A0ABV7YYC2_9BACT</name>
<evidence type="ECO:0000259" key="7">
    <source>
        <dbReference type="Pfam" id="PF00892"/>
    </source>
</evidence>
<feature type="transmembrane region" description="Helical" evidence="6">
    <location>
        <begin position="277"/>
        <end position="295"/>
    </location>
</feature>
<feature type="transmembrane region" description="Helical" evidence="6">
    <location>
        <begin position="126"/>
        <end position="145"/>
    </location>
</feature>
<keyword evidence="9" id="KW-1185">Reference proteome</keyword>
<feature type="transmembrane region" description="Helical" evidence="6">
    <location>
        <begin position="255"/>
        <end position="271"/>
    </location>
</feature>
<comment type="similarity">
    <text evidence="2">Belongs to the EamA transporter family.</text>
</comment>
<feature type="transmembrane region" description="Helical" evidence="6">
    <location>
        <begin position="157"/>
        <end position="176"/>
    </location>
</feature>
<feature type="transmembrane region" description="Helical" evidence="6">
    <location>
        <begin position="39"/>
        <end position="60"/>
    </location>
</feature>
<keyword evidence="5 6" id="KW-0472">Membrane</keyword>
<keyword evidence="4 6" id="KW-1133">Transmembrane helix</keyword>
<evidence type="ECO:0000256" key="5">
    <source>
        <dbReference type="ARBA" id="ARBA00023136"/>
    </source>
</evidence>
<dbReference type="SUPFAM" id="SSF103481">
    <property type="entry name" value="Multidrug resistance efflux transporter EmrE"/>
    <property type="match status" value="2"/>
</dbReference>
<evidence type="ECO:0000256" key="6">
    <source>
        <dbReference type="SAM" id="Phobius"/>
    </source>
</evidence>
<evidence type="ECO:0000256" key="3">
    <source>
        <dbReference type="ARBA" id="ARBA00022692"/>
    </source>
</evidence>
<evidence type="ECO:0000256" key="1">
    <source>
        <dbReference type="ARBA" id="ARBA00004141"/>
    </source>
</evidence>
<dbReference type="Pfam" id="PF00892">
    <property type="entry name" value="EamA"/>
    <property type="match status" value="2"/>
</dbReference>
<dbReference type="EMBL" id="JBHRYQ010000001">
    <property type="protein sequence ID" value="MFC3810943.1"/>
    <property type="molecule type" value="Genomic_DNA"/>
</dbReference>